<name>A0A7Z0BDC1_9ACTN</name>
<dbReference type="SMART" id="SM00387">
    <property type="entry name" value="HATPase_c"/>
    <property type="match status" value="1"/>
</dbReference>
<evidence type="ECO:0000313" key="9">
    <source>
        <dbReference type="Proteomes" id="UP000523545"/>
    </source>
</evidence>
<evidence type="ECO:0000256" key="6">
    <source>
        <dbReference type="SAM" id="MobiDB-lite"/>
    </source>
</evidence>
<protein>
    <recommendedName>
        <fullName evidence="2">histidine kinase</fullName>
        <ecNumber evidence="2">2.7.13.3</ecNumber>
    </recommendedName>
</protein>
<keyword evidence="9" id="KW-1185">Reference proteome</keyword>
<dbReference type="InterPro" id="IPR050482">
    <property type="entry name" value="Sensor_HK_TwoCompSys"/>
</dbReference>
<dbReference type="EC" id="2.7.13.3" evidence="2"/>
<dbReference type="Gene3D" id="3.30.565.10">
    <property type="entry name" value="Histidine kinase-like ATPase, C-terminal domain"/>
    <property type="match status" value="1"/>
</dbReference>
<evidence type="ECO:0000259" key="7">
    <source>
        <dbReference type="PROSITE" id="PS50109"/>
    </source>
</evidence>
<dbReference type="SUPFAM" id="SSF55874">
    <property type="entry name" value="ATPase domain of HSP90 chaperone/DNA topoisomerase II/histidine kinase"/>
    <property type="match status" value="1"/>
</dbReference>
<dbReference type="InterPro" id="IPR005467">
    <property type="entry name" value="His_kinase_dom"/>
</dbReference>
<feature type="region of interest" description="Disordered" evidence="6">
    <location>
        <begin position="18"/>
        <end position="39"/>
    </location>
</feature>
<dbReference type="GO" id="GO:0004673">
    <property type="term" value="F:protein histidine kinase activity"/>
    <property type="evidence" value="ECO:0007669"/>
    <property type="project" value="UniProtKB-EC"/>
</dbReference>
<keyword evidence="4 8" id="KW-0418">Kinase</keyword>
<dbReference type="AlphaFoldDB" id="A0A7Z0BDC1"/>
<dbReference type="GO" id="GO:0000160">
    <property type="term" value="P:phosphorelay signal transduction system"/>
    <property type="evidence" value="ECO:0007669"/>
    <property type="project" value="UniProtKB-KW"/>
</dbReference>
<accession>A0A7Z0BDC1</accession>
<dbReference type="InterPro" id="IPR003594">
    <property type="entry name" value="HATPase_dom"/>
</dbReference>
<dbReference type="PRINTS" id="PR00344">
    <property type="entry name" value="BCTRLSENSOR"/>
</dbReference>
<evidence type="ECO:0000256" key="1">
    <source>
        <dbReference type="ARBA" id="ARBA00000085"/>
    </source>
</evidence>
<evidence type="ECO:0000256" key="3">
    <source>
        <dbReference type="ARBA" id="ARBA00022679"/>
    </source>
</evidence>
<keyword evidence="3" id="KW-0808">Transferase</keyword>
<proteinExistence type="predicted"/>
<comment type="caution">
    <text evidence="8">The sequence shown here is derived from an EMBL/GenBank/DDBJ whole genome shotgun (WGS) entry which is preliminary data.</text>
</comment>
<feature type="domain" description="Histidine kinase" evidence="7">
    <location>
        <begin position="75"/>
        <end position="163"/>
    </location>
</feature>
<dbReference type="PANTHER" id="PTHR24421:SF10">
    <property type="entry name" value="NITRATE_NITRITE SENSOR PROTEIN NARQ"/>
    <property type="match status" value="1"/>
</dbReference>
<keyword evidence="5" id="KW-0902">Two-component regulatory system</keyword>
<dbReference type="Proteomes" id="UP000523545">
    <property type="component" value="Unassembled WGS sequence"/>
</dbReference>
<reference evidence="8 9" key="1">
    <citation type="submission" date="2020-07" db="EMBL/GenBank/DDBJ databases">
        <title>Sequencing the genomes of 1000 actinobacteria strains.</title>
        <authorList>
            <person name="Klenk H.-P."/>
        </authorList>
    </citation>
    <scope>NUCLEOTIDE SEQUENCE [LARGE SCALE GENOMIC DNA]</scope>
    <source>
        <strain evidence="8 9">DSM 45876</strain>
    </source>
</reference>
<dbReference type="Pfam" id="PF02518">
    <property type="entry name" value="HATPase_c"/>
    <property type="match status" value="1"/>
</dbReference>
<dbReference type="RefSeq" id="WP_179780464.1">
    <property type="nucleotide sequence ID" value="NZ_JACCHK010000001.1"/>
</dbReference>
<dbReference type="CDD" id="cd16917">
    <property type="entry name" value="HATPase_UhpB-NarQ-NarX-like"/>
    <property type="match status" value="1"/>
</dbReference>
<dbReference type="InterPro" id="IPR004358">
    <property type="entry name" value="Sig_transdc_His_kin-like_C"/>
</dbReference>
<comment type="catalytic activity">
    <reaction evidence="1">
        <text>ATP + protein L-histidine = ADP + protein N-phospho-L-histidine.</text>
        <dbReference type="EC" id="2.7.13.3"/>
    </reaction>
</comment>
<evidence type="ECO:0000313" key="8">
    <source>
        <dbReference type="EMBL" id="NYH42731.1"/>
    </source>
</evidence>
<sequence length="167" mass="17480">MGRFAQWRGRVLAQGHRLGDALRRPDEPEDTTGPTPSLNRLDALVEGFAAGQPVRWSLAGQPRPLPGPVDVVAYRIIEESLTNACRHAPGAPVAVRLRYDSTGITIEVRDEGTGAAPSGGRGQGAGRGLLGVRRRAERLGGTFSAGPRAGGGFAVRAALPAPEEMIG</sequence>
<dbReference type="EMBL" id="JACCHK010000001">
    <property type="protein sequence ID" value="NYH42731.1"/>
    <property type="molecule type" value="Genomic_DNA"/>
</dbReference>
<evidence type="ECO:0000256" key="5">
    <source>
        <dbReference type="ARBA" id="ARBA00023012"/>
    </source>
</evidence>
<organism evidence="8 9">
    <name type="scientific">Micromonospora jinlongensis</name>
    <dbReference type="NCBI Taxonomy" id="1287877"/>
    <lineage>
        <taxon>Bacteria</taxon>
        <taxon>Bacillati</taxon>
        <taxon>Actinomycetota</taxon>
        <taxon>Actinomycetes</taxon>
        <taxon>Micromonosporales</taxon>
        <taxon>Micromonosporaceae</taxon>
        <taxon>Micromonospora</taxon>
    </lineage>
</organism>
<dbReference type="InterPro" id="IPR036890">
    <property type="entry name" value="HATPase_C_sf"/>
</dbReference>
<dbReference type="PROSITE" id="PS50109">
    <property type="entry name" value="HIS_KIN"/>
    <property type="match status" value="1"/>
</dbReference>
<gene>
    <name evidence="8" type="ORF">HNR22_002458</name>
</gene>
<dbReference type="PANTHER" id="PTHR24421">
    <property type="entry name" value="NITRATE/NITRITE SENSOR PROTEIN NARX-RELATED"/>
    <property type="match status" value="1"/>
</dbReference>
<evidence type="ECO:0000256" key="2">
    <source>
        <dbReference type="ARBA" id="ARBA00012438"/>
    </source>
</evidence>
<evidence type="ECO:0000256" key="4">
    <source>
        <dbReference type="ARBA" id="ARBA00022777"/>
    </source>
</evidence>